<reference evidence="2 3" key="1">
    <citation type="submission" date="2019-04" db="EMBL/GenBank/DDBJ databases">
        <title>A novel phosphate-accumulating bacterium identified in bioreactor for phosphate removal from wastewater.</title>
        <authorList>
            <person name="Kotlyarov R.Y."/>
            <person name="Beletsky A.V."/>
            <person name="Kallistova A.Y."/>
            <person name="Dorofeev A.G."/>
            <person name="Nikolaev Y.Y."/>
            <person name="Pimenov N.V."/>
            <person name="Ravin N.V."/>
            <person name="Mardanov A.V."/>
        </authorList>
    </citation>
    <scope>NUCLEOTIDE SEQUENCE [LARGE SCALE GENOMIC DNA]</scope>
    <source>
        <strain evidence="2 3">Bin19</strain>
    </source>
</reference>
<dbReference type="InterPro" id="IPR036770">
    <property type="entry name" value="Ankyrin_rpt-contain_sf"/>
</dbReference>
<organism evidence="2 3">
    <name type="scientific">Candidatus Accumulibacter phosphatis</name>
    <dbReference type="NCBI Taxonomy" id="327160"/>
    <lineage>
        <taxon>Bacteria</taxon>
        <taxon>Pseudomonadati</taxon>
        <taxon>Pseudomonadota</taxon>
        <taxon>Betaproteobacteria</taxon>
        <taxon>Candidatus Accumulibacter</taxon>
    </lineage>
</organism>
<dbReference type="Proteomes" id="UP000306324">
    <property type="component" value="Unassembled WGS sequence"/>
</dbReference>
<sequence length="171" mass="19142">METHPAFARASERIAEHTAPPARRKPLRHPDQALLSTARAADLPRLREALRAGANVNAVETTSRSIGIHGRAQGPRRSALQLALMARGRTWVDCAHALITAGSDPLYSNRWGETPGQLLRDRLAKARLPDRHFRLYCDYVLQKILRPAKDTTHWFDAASRALFTKLRSGRP</sequence>
<accession>A0A5S4ET28</accession>
<dbReference type="Gene3D" id="1.25.40.20">
    <property type="entry name" value="Ankyrin repeat-containing domain"/>
    <property type="match status" value="1"/>
</dbReference>
<evidence type="ECO:0000256" key="1">
    <source>
        <dbReference type="SAM" id="MobiDB-lite"/>
    </source>
</evidence>
<proteinExistence type="predicted"/>
<dbReference type="EMBL" id="SWAD01000004">
    <property type="protein sequence ID" value="TMQ78661.1"/>
    <property type="molecule type" value="Genomic_DNA"/>
</dbReference>
<evidence type="ECO:0000313" key="3">
    <source>
        <dbReference type="Proteomes" id="UP000306324"/>
    </source>
</evidence>
<name>A0A5S4ET28_9PROT</name>
<gene>
    <name evidence="2" type="ORF">ACCUM_0958</name>
</gene>
<evidence type="ECO:0008006" key="4">
    <source>
        <dbReference type="Google" id="ProtNLM"/>
    </source>
</evidence>
<evidence type="ECO:0000313" key="2">
    <source>
        <dbReference type="EMBL" id="TMQ78661.1"/>
    </source>
</evidence>
<keyword evidence="3" id="KW-1185">Reference proteome</keyword>
<dbReference type="AlphaFoldDB" id="A0A5S4ET28"/>
<feature type="region of interest" description="Disordered" evidence="1">
    <location>
        <begin position="1"/>
        <end position="30"/>
    </location>
</feature>
<protein>
    <recommendedName>
        <fullName evidence="4">Ankyrin repeat domain-containing protein</fullName>
    </recommendedName>
</protein>
<comment type="caution">
    <text evidence="2">The sequence shown here is derived from an EMBL/GenBank/DDBJ whole genome shotgun (WGS) entry which is preliminary data.</text>
</comment>